<keyword evidence="3" id="KW-0732">Signal</keyword>
<keyword evidence="2" id="KW-0813">Transport</keyword>
<evidence type="ECO:0000256" key="4">
    <source>
        <dbReference type="ARBA" id="ARBA00022970"/>
    </source>
</evidence>
<protein>
    <submittedName>
        <fullName evidence="6">Branched-chain amino acid ABC transporter substrate-binding protein</fullName>
    </submittedName>
</protein>
<dbReference type="PRINTS" id="PR00337">
    <property type="entry name" value="LEUILEVALBP"/>
</dbReference>
<feature type="domain" description="Leucine-binding protein" evidence="5">
    <location>
        <begin position="48"/>
        <end position="103"/>
    </location>
</feature>
<dbReference type="InterPro" id="IPR000709">
    <property type="entry name" value="Leu_Ile_Val-bd"/>
</dbReference>
<name>A0A348WDP3_9RHOB</name>
<sequence>MSDKSNSKMKSQVSSTTRRGALKTLALGAGAASLPMWARYAQASTSEPIKIGFQVHRTGIGAAYGRWYGRTTEAAVKLINEGGGINGRMVEIVAEDDGTDPKRG</sequence>
<dbReference type="AlphaFoldDB" id="A0A348WDP3"/>
<dbReference type="GO" id="GO:0006865">
    <property type="term" value="P:amino acid transport"/>
    <property type="evidence" value="ECO:0007669"/>
    <property type="project" value="UniProtKB-KW"/>
</dbReference>
<dbReference type="SUPFAM" id="SSF53822">
    <property type="entry name" value="Periplasmic binding protein-like I"/>
    <property type="match status" value="1"/>
</dbReference>
<dbReference type="Gene3D" id="3.40.50.2300">
    <property type="match status" value="1"/>
</dbReference>
<dbReference type="InterPro" id="IPR019546">
    <property type="entry name" value="TAT_signal_bac_arc"/>
</dbReference>
<dbReference type="InterPro" id="IPR006311">
    <property type="entry name" value="TAT_signal"/>
</dbReference>
<proteinExistence type="inferred from homology"/>
<evidence type="ECO:0000259" key="5">
    <source>
        <dbReference type="Pfam" id="PF13458"/>
    </source>
</evidence>
<reference evidence="6 7" key="1">
    <citation type="journal article" date="2018" name="Nat. Biotechnol.">
        <title>A standardized bacterial taxonomy based on genome phylogeny substantially revises the tree of life.</title>
        <authorList>
            <person name="Parks D.H."/>
            <person name="Chuvochina M."/>
            <person name="Waite D.W."/>
            <person name="Rinke C."/>
            <person name="Skarshewski A."/>
            <person name="Chaumeil P.A."/>
            <person name="Hugenholtz P."/>
        </authorList>
    </citation>
    <scope>NUCLEOTIDE SEQUENCE [LARGE SCALE GENOMIC DNA]</scope>
    <source>
        <strain evidence="6">UBA9169</strain>
    </source>
</reference>
<evidence type="ECO:0000313" key="6">
    <source>
        <dbReference type="EMBL" id="HAR52655.1"/>
    </source>
</evidence>
<dbReference type="EMBL" id="DMVW01000121">
    <property type="protein sequence ID" value="HAR52655.1"/>
    <property type="molecule type" value="Genomic_DNA"/>
</dbReference>
<comment type="caution">
    <text evidence="6">The sequence shown here is derived from an EMBL/GenBank/DDBJ whole genome shotgun (WGS) entry which is preliminary data.</text>
</comment>
<keyword evidence="4" id="KW-0029">Amino-acid transport</keyword>
<dbReference type="PANTHER" id="PTHR30483">
    <property type="entry name" value="LEUCINE-SPECIFIC-BINDING PROTEIN"/>
    <property type="match status" value="1"/>
</dbReference>
<dbReference type="NCBIfam" id="TIGR01409">
    <property type="entry name" value="TAT_signal_seq"/>
    <property type="match status" value="1"/>
</dbReference>
<feature type="non-terminal residue" evidence="6">
    <location>
        <position position="104"/>
    </location>
</feature>
<dbReference type="Proteomes" id="UP000264719">
    <property type="component" value="Unassembled WGS sequence"/>
</dbReference>
<dbReference type="InterPro" id="IPR028081">
    <property type="entry name" value="Leu-bd"/>
</dbReference>
<organism evidence="6 7">
    <name type="scientific">Roseovarius nubinhibens</name>
    <dbReference type="NCBI Taxonomy" id="314263"/>
    <lineage>
        <taxon>Bacteria</taxon>
        <taxon>Pseudomonadati</taxon>
        <taxon>Pseudomonadota</taxon>
        <taxon>Alphaproteobacteria</taxon>
        <taxon>Rhodobacterales</taxon>
        <taxon>Roseobacteraceae</taxon>
        <taxon>Roseovarius</taxon>
    </lineage>
</organism>
<accession>A0A348WDP3</accession>
<comment type="similarity">
    <text evidence="1">Belongs to the leucine-binding protein family.</text>
</comment>
<evidence type="ECO:0000256" key="2">
    <source>
        <dbReference type="ARBA" id="ARBA00022448"/>
    </source>
</evidence>
<dbReference type="InterPro" id="IPR028082">
    <property type="entry name" value="Peripla_BP_I"/>
</dbReference>
<evidence type="ECO:0000313" key="7">
    <source>
        <dbReference type="Proteomes" id="UP000264719"/>
    </source>
</evidence>
<evidence type="ECO:0000256" key="3">
    <source>
        <dbReference type="ARBA" id="ARBA00022729"/>
    </source>
</evidence>
<dbReference type="InterPro" id="IPR051010">
    <property type="entry name" value="BCAA_transport"/>
</dbReference>
<gene>
    <name evidence="6" type="ORF">DCS45_12390</name>
</gene>
<dbReference type="PANTHER" id="PTHR30483:SF6">
    <property type="entry name" value="PERIPLASMIC BINDING PROTEIN OF ABC TRANSPORTER FOR NATURAL AMINO ACIDS"/>
    <property type="match status" value="1"/>
</dbReference>
<evidence type="ECO:0000256" key="1">
    <source>
        <dbReference type="ARBA" id="ARBA00010062"/>
    </source>
</evidence>
<dbReference type="PROSITE" id="PS51318">
    <property type="entry name" value="TAT"/>
    <property type="match status" value="1"/>
</dbReference>
<dbReference type="Pfam" id="PF13458">
    <property type="entry name" value="Peripla_BP_6"/>
    <property type="match status" value="1"/>
</dbReference>